<reference evidence="2 3" key="1">
    <citation type="submission" date="2024-06" db="EMBL/GenBank/DDBJ databases">
        <title>Genomic Encyclopedia of Type Strains, Phase IV (KMG-IV): sequencing the most valuable type-strain genomes for metagenomic binning, comparative biology and taxonomic classification.</title>
        <authorList>
            <person name="Goeker M."/>
        </authorList>
    </citation>
    <scope>NUCLEOTIDE SEQUENCE [LARGE SCALE GENOMIC DNA]</scope>
    <source>
        <strain evidence="2 3">DSM 23649</strain>
    </source>
</reference>
<feature type="non-terminal residue" evidence="2">
    <location>
        <position position="1374"/>
    </location>
</feature>
<dbReference type="InterPro" id="IPR008635">
    <property type="entry name" value="Coiled_stalk_dom"/>
</dbReference>
<feature type="domain" description="Trimeric autotransporter adhesin YadA-like stalk" evidence="1">
    <location>
        <begin position="430"/>
        <end position="469"/>
    </location>
</feature>
<feature type="domain" description="Trimeric autotransporter adhesin YadA-like stalk" evidence="1">
    <location>
        <begin position="311"/>
        <end position="342"/>
    </location>
</feature>
<feature type="domain" description="Trimeric autotransporter adhesin YadA-like stalk" evidence="1">
    <location>
        <begin position="810"/>
        <end position="854"/>
    </location>
</feature>
<dbReference type="Gene3D" id="2.150.10.10">
    <property type="entry name" value="Serralysin-like metalloprotease, C-terminal"/>
    <property type="match status" value="1"/>
</dbReference>
<feature type="domain" description="Trimeric autotransporter adhesin YadA-like stalk" evidence="1">
    <location>
        <begin position="209"/>
        <end position="248"/>
    </location>
</feature>
<feature type="domain" description="Trimeric autotransporter adhesin YadA-like stalk" evidence="1">
    <location>
        <begin position="560"/>
        <end position="598"/>
    </location>
</feature>
<evidence type="ECO:0000259" key="1">
    <source>
        <dbReference type="Pfam" id="PF05662"/>
    </source>
</evidence>
<dbReference type="Gene3D" id="6.10.250.2030">
    <property type="match status" value="6"/>
</dbReference>
<proteinExistence type="predicted"/>
<dbReference type="Gene3D" id="1.20.5.170">
    <property type="match status" value="8"/>
</dbReference>
<feature type="domain" description="Trimeric autotransporter adhesin YadA-like stalk" evidence="1">
    <location>
        <begin position="685"/>
        <end position="729"/>
    </location>
</feature>
<gene>
    <name evidence="2" type="ORF">ABID23_001579</name>
</gene>
<dbReference type="Gene3D" id="2.20.70.140">
    <property type="match status" value="2"/>
</dbReference>
<feature type="domain" description="Trimeric autotransporter adhesin YadA-like stalk" evidence="1">
    <location>
        <begin position="941"/>
        <end position="971"/>
    </location>
</feature>
<feature type="domain" description="Trimeric autotransporter adhesin YadA-like stalk" evidence="1">
    <location>
        <begin position="1199"/>
        <end position="1243"/>
    </location>
</feature>
<dbReference type="Gene3D" id="6.10.250.2040">
    <property type="match status" value="1"/>
</dbReference>
<name>A0ABV2HJ18_9HYPH</name>
<feature type="domain" description="Trimeric autotransporter adhesin YadA-like stalk" evidence="1">
    <location>
        <begin position="1324"/>
        <end position="1368"/>
    </location>
</feature>
<evidence type="ECO:0000313" key="2">
    <source>
        <dbReference type="EMBL" id="MET3590463.1"/>
    </source>
</evidence>
<evidence type="ECO:0000313" key="3">
    <source>
        <dbReference type="Proteomes" id="UP001549086"/>
    </source>
</evidence>
<dbReference type="Proteomes" id="UP001549086">
    <property type="component" value="Unassembled WGS sequence"/>
</dbReference>
<organism evidence="2 3">
    <name type="scientific">Bartonella silvatica</name>
    <dbReference type="NCBI Taxonomy" id="357760"/>
    <lineage>
        <taxon>Bacteria</taxon>
        <taxon>Pseudomonadati</taxon>
        <taxon>Pseudomonadota</taxon>
        <taxon>Alphaproteobacteria</taxon>
        <taxon>Hyphomicrobiales</taxon>
        <taxon>Bartonellaceae</taxon>
        <taxon>Bartonella</taxon>
    </lineage>
</organism>
<comment type="caution">
    <text evidence="2">The sequence shown here is derived from an EMBL/GenBank/DDBJ whole genome shotgun (WGS) entry which is preliminary data.</text>
</comment>
<keyword evidence="3" id="KW-1185">Reference proteome</keyword>
<sequence>MKKISTILIVENVSTSRLSDRWFLMKVLFLAMAVMFLSHVSPVNSSTVVRNGGGNRPASEKNFIAGNNSAALDFIATVGSGIKVHKVDEKGKKHSASSFQQGVEKQRFDAVVAFETLLAKNIVPIDVRATALNAASTGVYTTALGPNDLNLFNKNNNVTLRTLSPQTRTFGITGYDPFTGRASTDRGIAWQNTSGIFPAGVAVAGLTKQVVGVAAGWKDTDAVNVAQLKALREKVLQVEKGAGSGNFSSANNNLKITTKKVNNSTNVTFTLSNDLTLNSIKLGGNILNVNGLVLTGGPRITNAGIDAGNNRISGVATGWKDTDAVNVAQLKALEKSIGNGGSGWSLVAVGDITQNDPTVIVDVNSKDPLVVQNDSNIRISGKAGGIKISLNDAITVKNVNLGKTILSEFGLRLGSGPSITTDGINAGGKRITAVASGNVSDNSTDAVNGSQLYRFGSDVAKSLGGGAGYKNGAWTDPTFKIKQFGENGTSQNETYRDVASAFAGVGKSFENVNNRFTDVVNNFDKKIKDITSSVQDDALLWDNDKGAFVAQHGADKSNSKITSLEAGSISKDSSDAVTGSQLYATNENVKGVSDDLQTVAKHTSKYLGGGADVLKGTEPTYKVQDKAYHNVSDAFGGVDTSITDLQGQVAKNKDEVSERLQDALLWDDGKGAFVAQHGADKSNSKITSLAAGDISKDSSDAVTGSQLYATNENVQGVSDDLQTVAKNASKYLGGGADVLKGAEPTYNVQDKAYHNVSDAFGGVDTSITDLQGQVAKNKDEVSERLQDALLWDDGKGAFVAQHGADKSNSKITSLAAGDISKDSSDAVTGSQLYATNENVQGVSDDLQTVAKNASKYLGGGADVLKGAEPTYNVQDKAYHNVSDAFGGVDTSITDLQGQVAKNKDEVSERFQDALLWDDGKGAFVATHGADKSNSKITSLEAGNISKDSSDAVTGSQLYTLGSGVAQSLGGGAGYDSEGKWQAPHFTVKTFGEDGSEGSKSYDSVADALGGVNNSFKGLNNQIADVRDSILVTQGYDYDNVLKNNKALRSGPIYIAKTVGGTEAIFLNNEGETRILSGVTDGKLAKGSTEVVTGSQLYETNENVKDVADNLEAVAKNASEYLGGDADVLKGTEPTYNVQDKAYHNVSDAFGGVDASITDLQGQVAKNKDEVSERLQDALLWDDGKGAFVATHGADKSNSKITSLAAGDISKDSTDAVIGSQLYATNENVKGVSDDLQTVAKNASKYLGGGADVLEGTEPTYKLDDKEYHDISGAFGGVDKGFKDLKDQVAQNKDEVSERLQDALLWDDGKGAFVATHGADKSNSKITSLAAGDISKDSTDAVTGSQLYATNENVKGVSDDLQTVAKNASKYLGGG</sequence>
<feature type="domain" description="Trimeric autotransporter adhesin YadA-like stalk" evidence="1">
    <location>
        <begin position="1076"/>
        <end position="1117"/>
    </location>
</feature>
<accession>A0ABV2HJ18</accession>
<protein>
    <submittedName>
        <fullName evidence="2">Autotransporter adhesin</fullName>
    </submittedName>
</protein>
<dbReference type="Pfam" id="PF05662">
    <property type="entry name" value="YadA_stalk"/>
    <property type="match status" value="10"/>
</dbReference>
<dbReference type="SUPFAM" id="SSF101967">
    <property type="entry name" value="Adhesin YadA, collagen-binding domain"/>
    <property type="match status" value="7"/>
</dbReference>
<dbReference type="EMBL" id="JBEPLI010000034">
    <property type="protein sequence ID" value="MET3590463.1"/>
    <property type="molecule type" value="Genomic_DNA"/>
</dbReference>
<dbReference type="InterPro" id="IPR011049">
    <property type="entry name" value="Serralysin-like_metalloprot_C"/>
</dbReference>